<comment type="similarity">
    <text evidence="2">Belongs to the CRISPR-associated protein Cas9 family. Subtype II-A subfamily.</text>
</comment>
<comment type="cofactor">
    <cofactor evidence="1 13">
        <name>Mg(2+)</name>
        <dbReference type="ChEBI" id="CHEBI:18420"/>
    </cofactor>
</comment>
<evidence type="ECO:0000313" key="15">
    <source>
        <dbReference type="EMBL" id="PLT10865.1"/>
    </source>
</evidence>
<reference evidence="15 16" key="1">
    <citation type="submission" date="2017-12" db="EMBL/GenBank/DDBJ databases">
        <title>Phylogenetic diversity of female urinary microbiome.</title>
        <authorList>
            <person name="Thomas-White K."/>
            <person name="Wolfe A.J."/>
        </authorList>
    </citation>
    <scope>NUCLEOTIDE SEQUENCE [LARGE SCALE GENOMIC DNA]</scope>
    <source>
        <strain evidence="15 16">UMB0085</strain>
    </source>
</reference>
<evidence type="ECO:0000256" key="7">
    <source>
        <dbReference type="ARBA" id="ARBA00022842"/>
    </source>
</evidence>
<evidence type="ECO:0000256" key="3">
    <source>
        <dbReference type="ARBA" id="ARBA00022722"/>
    </source>
</evidence>
<dbReference type="GO" id="GO:0016787">
    <property type="term" value="F:hydrolase activity"/>
    <property type="evidence" value="ECO:0007669"/>
    <property type="project" value="UniProtKB-KW"/>
</dbReference>
<dbReference type="EMBL" id="PKIW01000040">
    <property type="protein sequence ID" value="PLT10865.1"/>
    <property type="molecule type" value="Genomic_DNA"/>
</dbReference>
<dbReference type="GO" id="GO:0004519">
    <property type="term" value="F:endonuclease activity"/>
    <property type="evidence" value="ECO:0007669"/>
    <property type="project" value="UniProtKB-UniRule"/>
</dbReference>
<evidence type="ECO:0000256" key="5">
    <source>
        <dbReference type="ARBA" id="ARBA00022759"/>
    </source>
</evidence>
<comment type="caution">
    <text evidence="15">The sequence shown here is derived from an EMBL/GenBank/DDBJ whole genome shotgun (WGS) entry which is preliminary data.</text>
</comment>
<dbReference type="PROSITE" id="PS51749">
    <property type="entry name" value="HNH_CAS9"/>
    <property type="match status" value="1"/>
</dbReference>
<keyword evidence="10 13" id="KW-0238">DNA-binding</keyword>
<keyword evidence="11" id="KW-0464">Manganese</keyword>
<comment type="similarity">
    <text evidence="13">Belongs to the CRISPR-associated Cas9 family.</text>
</comment>
<dbReference type="InterPro" id="IPR033114">
    <property type="entry name" value="HNH_CAS9"/>
</dbReference>
<feature type="active site" description="Proton acceptor for HNH nuclease domain" evidence="13">
    <location>
        <position position="849"/>
    </location>
</feature>
<dbReference type="InterPro" id="IPR028629">
    <property type="entry name" value="Cas9"/>
</dbReference>
<sequence>MTKLNNEYMVGLDIGTNSCGWVATDFDNNILKMHGKRALGSHLFDEGVSAADRRAFRTTRRRIKRRKWRLKLLEEIFDEEMAKVDPNFFARLKESGLSPLDTRKNVSSIVFPTKKMDKQFYKKFPTIYHLRNALMKQDKKFDLRAIYIAIHHIVKYRENFLSNSSISNFSASKIEIDRFVNELNDLYSIFLPESGVIFDAGNASKVEDIIRNEQMFKLDKIKEIADVLPDTENKSGLKLSKKISKEISKAILGYKAKFEIILQVNVDKTDSSIWNFKLNDENADVNLSEITSDLTDTQLQILDLVRNLFSAISLLNIVDEGSTLSESMIRKYNDHAQDLKLLKTVIKNHSDRKKAHNLQLAYDKYVNNRHFVDVETKKAFPNKHLYRKSDFYEIVKKNLDASKEAVQIRKEIALDKIIENQGKYYPFLKEINPIKAHRMQAPYKLDELIRFRVPYYVGPMIEPTNSSYPQTRQNQSFAWMVRKAKGRITPWNFDEKVDRQKSANNFIKRLTTKDTYLFGEDVLPANSLLYQKYTVLDELNKISVNGKKLSVSVKQELYEDLFKKNNTVSAKQLKNWLIENQKLPYIKIKGLADQTKFNSSLSTYIKLKKSGLFVDKLDSNEFRDDFEKIIEWSTIFEDKQIYIQKLQTIDWLTAKQIQFLQNIRLQGWGRLSKKLLTAIVDSNGQNIIEQLWNSQQIFMSIVNKADIKGTITDANQDLMHSNSMEDILSEAYTSPANKKMIRQVVKVVHDIQKAASGQAPKQIAIEFARESRRNSKLSQTRGHKLQDIYQKISGDIVNKNLKDKLAEYIKNNQLNKDKYYLYFMQLGRDAYTGKPINIDEVSQYYDIDHILPQSFIKDDSLNNRVLVAKPINNGKSDGVPLKLFGDNLATGLGITVKQMWNNWADKGLINKAKQNNLFLDPENINKHQASGFIRKQLVETSQIIKLATTILQAEYPKTKIIVVKASSNHYLRNEFDLYKSREVNDYHHAIDAYLTTICGNLLYQAYPKLRPFFVYGQFKKFSSDPKKENEILKKTKNFDFVAKLLGSKAPNEIRSQQGKVLFEKNKIRLQLNKAYNYKYMLVSRDTTTKNQEMFGMTIYPRAERDIAKSRKLIEKRKGFSTDIYGGYTGTAAAYMAIVRINKTKSSQYKVIAVPMTKRAILNKAEKEGNYEKILKQILSPSILYNDKGKTKAGVISFDIIKGKVPYNQVVQDGNKKFLLKSAIYLCNAKQLVLSEEAMRVITGHWLDSDKQDQELLDVYDEVLEKIDRYLPLFDIRDFRNKLHKGREKFLKLNAEDKLKAIIQILKGLHDNSDTGELKDIGITVPFGQLQNNSGITLSSDTILVYQSPTGLFEKRVKISSL</sequence>
<evidence type="ECO:0000256" key="8">
    <source>
        <dbReference type="ARBA" id="ARBA00022884"/>
    </source>
</evidence>
<dbReference type="Pfam" id="PF22702">
    <property type="entry name" value="Cas9_RuvC"/>
    <property type="match status" value="1"/>
</dbReference>
<proteinExistence type="inferred from homology"/>
<dbReference type="InterPro" id="IPR032240">
    <property type="entry name" value="Cas9_REC"/>
</dbReference>
<evidence type="ECO:0000259" key="14">
    <source>
        <dbReference type="PROSITE" id="PS51749"/>
    </source>
</evidence>
<evidence type="ECO:0000256" key="1">
    <source>
        <dbReference type="ARBA" id="ARBA00001946"/>
    </source>
</evidence>
<feature type="binding site" evidence="13">
    <location>
        <position position="766"/>
    </location>
    <ligand>
        <name>Mg(2+)</name>
        <dbReference type="ChEBI" id="CHEBI:18420"/>
        <label>1</label>
    </ligand>
</feature>
<dbReference type="HAMAP" id="MF_01480">
    <property type="entry name" value="Cas9"/>
    <property type="match status" value="1"/>
</dbReference>
<feature type="binding site" evidence="13">
    <location>
        <position position="770"/>
    </location>
    <ligand>
        <name>Mg(2+)</name>
        <dbReference type="ChEBI" id="CHEBI:18420"/>
        <label>1</label>
    </ligand>
</feature>
<keyword evidence="5 13" id="KW-0255">Endonuclease</keyword>
<evidence type="ECO:0000256" key="6">
    <source>
        <dbReference type="ARBA" id="ARBA00022801"/>
    </source>
</evidence>
<feature type="binding site" evidence="13">
    <location>
        <position position="13"/>
    </location>
    <ligand>
        <name>Mg(2+)</name>
        <dbReference type="ChEBI" id="CHEBI:18420"/>
        <label>2</label>
    </ligand>
</feature>
<dbReference type="GO" id="GO:0003723">
    <property type="term" value="F:RNA binding"/>
    <property type="evidence" value="ECO:0007669"/>
    <property type="project" value="UniProtKB-UniRule"/>
</dbReference>
<evidence type="ECO:0000256" key="11">
    <source>
        <dbReference type="ARBA" id="ARBA00023211"/>
    </source>
</evidence>
<feature type="binding site" evidence="13">
    <location>
        <position position="988"/>
    </location>
    <ligand>
        <name>Mg(2+)</name>
        <dbReference type="ChEBI" id="CHEBI:18420"/>
        <label>2</label>
    </ligand>
</feature>
<keyword evidence="7 13" id="KW-0460">Magnesium</keyword>
<keyword evidence="9 13" id="KW-0051">Antiviral defense</keyword>
<keyword evidence="3 13" id="KW-0540">Nuclease</keyword>
<gene>
    <name evidence="13 15" type="primary">cas9</name>
    <name evidence="15" type="ORF">CYJ79_08130</name>
</gene>
<dbReference type="GO" id="GO:0051607">
    <property type="term" value="P:defense response to virus"/>
    <property type="evidence" value="ECO:0007669"/>
    <property type="project" value="UniProtKB-UniRule"/>
</dbReference>
<dbReference type="Pfam" id="PF16595">
    <property type="entry name" value="Cas9_PI"/>
    <property type="match status" value="1"/>
</dbReference>
<feature type="binding site" evidence="13">
    <location>
        <position position="770"/>
    </location>
    <ligand>
        <name>Mg(2+)</name>
        <dbReference type="ChEBI" id="CHEBI:18420"/>
        <label>2</label>
    </ligand>
</feature>
<dbReference type="NCBIfam" id="TIGR01865">
    <property type="entry name" value="cas_Csn1"/>
    <property type="match status" value="1"/>
</dbReference>
<feature type="domain" description="HNH Cas9-type" evidence="14">
    <location>
        <begin position="771"/>
        <end position="937"/>
    </location>
</feature>
<evidence type="ECO:0000256" key="13">
    <source>
        <dbReference type="HAMAP-Rule" id="MF_01480"/>
    </source>
</evidence>
<dbReference type="GO" id="GO:0043571">
    <property type="term" value="P:maintenance of CRISPR repeat elements"/>
    <property type="evidence" value="ECO:0007669"/>
    <property type="project" value="UniProtKB-UniRule"/>
</dbReference>
<dbReference type="Pfam" id="PF16592">
    <property type="entry name" value="Cas9_REC"/>
    <property type="match status" value="1"/>
</dbReference>
<dbReference type="GO" id="GO:0046872">
    <property type="term" value="F:metal ion binding"/>
    <property type="evidence" value="ECO:0007669"/>
    <property type="project" value="UniProtKB-UniRule"/>
</dbReference>
<keyword evidence="6 13" id="KW-0378">Hydrolase</keyword>
<dbReference type="InterPro" id="IPR036397">
    <property type="entry name" value="RNaseH_sf"/>
</dbReference>
<dbReference type="GO" id="GO:0003677">
    <property type="term" value="F:DNA binding"/>
    <property type="evidence" value="ECO:0007669"/>
    <property type="project" value="UniProtKB-UniRule"/>
</dbReference>
<evidence type="ECO:0000313" key="16">
    <source>
        <dbReference type="Proteomes" id="UP000235119"/>
    </source>
</evidence>
<name>A0A2N5KXD3_9LACO</name>
<evidence type="ECO:0000256" key="4">
    <source>
        <dbReference type="ARBA" id="ARBA00022723"/>
    </source>
</evidence>
<dbReference type="Pfam" id="PF13395">
    <property type="entry name" value="HNH_4"/>
    <property type="match status" value="1"/>
</dbReference>
<dbReference type="InterPro" id="IPR032239">
    <property type="entry name" value="Cas9-BH"/>
</dbReference>
<evidence type="ECO:0000256" key="12">
    <source>
        <dbReference type="ARBA" id="ARBA00046380"/>
    </source>
</evidence>
<dbReference type="Proteomes" id="UP000235119">
    <property type="component" value="Unassembled WGS sequence"/>
</dbReference>
<dbReference type="InterPro" id="IPR003615">
    <property type="entry name" value="HNH_nuc"/>
</dbReference>
<feature type="binding site" evidence="13">
    <location>
        <position position="13"/>
    </location>
    <ligand>
        <name>Mg(2+)</name>
        <dbReference type="ChEBI" id="CHEBI:18420"/>
        <label>1</label>
    </ligand>
</feature>
<comment type="domain">
    <text evidence="13">Has 2 endonuclease domains. The discontinuous RuvC-like domain cleaves the target DNA noncomplementary to crRNA while the HNH nuclease domain cleaves the target DNA complementary to crRNA.</text>
</comment>
<dbReference type="RefSeq" id="WP_068812894.1">
    <property type="nucleotide sequence ID" value="NZ_MAKH01000006.1"/>
</dbReference>
<dbReference type="InterPro" id="IPR055228">
    <property type="entry name" value="Cas9_RuvC"/>
</dbReference>
<comment type="subunit">
    <text evidence="12 13">Monomer. Binds crRNA and tracrRNA.</text>
</comment>
<dbReference type="InterPro" id="IPR032237">
    <property type="entry name" value="Cas9_PI"/>
</dbReference>
<comment type="function">
    <text evidence="13">CRISPR (clustered regularly interspaced short palindromic repeat) is an adaptive immune system that provides protection against mobile genetic elements (viruses, transposable elements and conjugative plasmids). CRISPR clusters contain spacers, sequences complementary to antecedent mobile elements, and target invading nucleic acids. CRISPR clusters are transcribed and processed into CRISPR RNA (crRNA). In type II CRISPR systems correct processing of pre-crRNA requires a trans-encoded small RNA (tracrRNA), endogenous ribonuclease 3 (rnc) and this protein. The tracrRNA serves as a guide for ribonuclease 3-aided processing of pre-crRNA. Subsequently Cas9/crRNA/tracrRNA endonucleolytically cleaves linear or circular dsDNA target complementary to the spacer; Cas9 is inactive in the absence of the 2 guide RNAs (gRNA). Cas9 recognizes the protospacer adjacent motif (PAM) in the CRISPR repeat sequences to help distinguish self versus nonself, as targets within the bacterial CRISPR locus do not have PAMs. PAM recognition is also required for catalytic activity.</text>
</comment>
<protein>
    <recommendedName>
        <fullName evidence="13">CRISPR-associated endonuclease Cas9</fullName>
        <ecNumber evidence="13">3.1.-.-</ecNumber>
    </recommendedName>
</protein>
<evidence type="ECO:0000256" key="10">
    <source>
        <dbReference type="ARBA" id="ARBA00023125"/>
    </source>
</evidence>
<dbReference type="EC" id="3.1.-.-" evidence="13"/>
<dbReference type="Gene3D" id="3.30.420.10">
    <property type="entry name" value="Ribonuclease H-like superfamily/Ribonuclease H"/>
    <property type="match status" value="1"/>
</dbReference>
<evidence type="ECO:0000256" key="2">
    <source>
        <dbReference type="ARBA" id="ARBA00005244"/>
    </source>
</evidence>
<organism evidence="15 16">
    <name type="scientific">Lactobacillus crispatus</name>
    <dbReference type="NCBI Taxonomy" id="47770"/>
    <lineage>
        <taxon>Bacteria</taxon>
        <taxon>Bacillati</taxon>
        <taxon>Bacillota</taxon>
        <taxon>Bacilli</taxon>
        <taxon>Lactobacillales</taxon>
        <taxon>Lactobacillaceae</taxon>
        <taxon>Lactobacillus</taxon>
    </lineage>
</organism>
<dbReference type="Pfam" id="PF16593">
    <property type="entry name" value="Cas9-BH"/>
    <property type="match status" value="1"/>
</dbReference>
<keyword evidence="8 13" id="KW-0694">RNA-binding</keyword>
<accession>A0A2N5KXD3</accession>
<evidence type="ECO:0000256" key="9">
    <source>
        <dbReference type="ARBA" id="ARBA00023118"/>
    </source>
</evidence>
<feature type="active site" description="For RuvC-like nuclease domain" evidence="13">
    <location>
        <position position="13"/>
    </location>
</feature>
<keyword evidence="4 13" id="KW-0479">Metal-binding</keyword>